<dbReference type="EMBL" id="JARKIB010000422">
    <property type="protein sequence ID" value="KAJ7709312.1"/>
    <property type="molecule type" value="Genomic_DNA"/>
</dbReference>
<accession>A0AAD7MBF0</accession>
<keyword evidence="3" id="KW-1185">Reference proteome</keyword>
<evidence type="ECO:0000313" key="2">
    <source>
        <dbReference type="EMBL" id="KAJ7709312.1"/>
    </source>
</evidence>
<feature type="region of interest" description="Disordered" evidence="1">
    <location>
        <begin position="157"/>
        <end position="185"/>
    </location>
</feature>
<dbReference type="Proteomes" id="UP001215598">
    <property type="component" value="Unassembled WGS sequence"/>
</dbReference>
<comment type="caution">
    <text evidence="2">The sequence shown here is derived from an EMBL/GenBank/DDBJ whole genome shotgun (WGS) entry which is preliminary data.</text>
</comment>
<proteinExistence type="predicted"/>
<protein>
    <submittedName>
        <fullName evidence="2">Uncharacterized protein</fullName>
    </submittedName>
</protein>
<feature type="compositionally biased region" description="Polar residues" evidence="1">
    <location>
        <begin position="167"/>
        <end position="185"/>
    </location>
</feature>
<sequence>MSTFIRFTSREAEFASYILEDCKTSLQPDFTCSTCEENNRECRFLAWGRSCEACEDKLVLTCTFRSHEAWTSFLVSPDFRTSDRKFGRDQYSVDDLRPWFDLSFRDNLGYSIRRLELVRQRLNDMEDKEEIRQLLAKWTSEGYYALAIEHVRNRASTSDFTPRDSSSESASTKMDQAHSGLSTLERPSSLTPEIALSVELMLKERKPLVTLVFLGRQRWLLYQQNSVRWYKGEPERAPTAGCSMNETEARSYKRYQALKYIIKEDIPA</sequence>
<name>A0AAD7MBF0_9AGAR</name>
<evidence type="ECO:0000313" key="3">
    <source>
        <dbReference type="Proteomes" id="UP001215598"/>
    </source>
</evidence>
<reference evidence="2" key="1">
    <citation type="submission" date="2023-03" db="EMBL/GenBank/DDBJ databases">
        <title>Massive genome expansion in bonnet fungi (Mycena s.s.) driven by repeated elements and novel gene families across ecological guilds.</title>
        <authorList>
            <consortium name="Lawrence Berkeley National Laboratory"/>
            <person name="Harder C.B."/>
            <person name="Miyauchi S."/>
            <person name="Viragh M."/>
            <person name="Kuo A."/>
            <person name="Thoen E."/>
            <person name="Andreopoulos B."/>
            <person name="Lu D."/>
            <person name="Skrede I."/>
            <person name="Drula E."/>
            <person name="Henrissat B."/>
            <person name="Morin E."/>
            <person name="Kohler A."/>
            <person name="Barry K."/>
            <person name="LaButti K."/>
            <person name="Morin E."/>
            <person name="Salamov A."/>
            <person name="Lipzen A."/>
            <person name="Mereny Z."/>
            <person name="Hegedus B."/>
            <person name="Baldrian P."/>
            <person name="Stursova M."/>
            <person name="Weitz H."/>
            <person name="Taylor A."/>
            <person name="Grigoriev I.V."/>
            <person name="Nagy L.G."/>
            <person name="Martin F."/>
            <person name="Kauserud H."/>
        </authorList>
    </citation>
    <scope>NUCLEOTIDE SEQUENCE</scope>
    <source>
        <strain evidence="2">CBHHK182m</strain>
    </source>
</reference>
<gene>
    <name evidence="2" type="ORF">B0H16DRAFT_1481032</name>
</gene>
<dbReference type="AlphaFoldDB" id="A0AAD7MBF0"/>
<evidence type="ECO:0000256" key="1">
    <source>
        <dbReference type="SAM" id="MobiDB-lite"/>
    </source>
</evidence>
<organism evidence="2 3">
    <name type="scientific">Mycena metata</name>
    <dbReference type="NCBI Taxonomy" id="1033252"/>
    <lineage>
        <taxon>Eukaryota</taxon>
        <taxon>Fungi</taxon>
        <taxon>Dikarya</taxon>
        <taxon>Basidiomycota</taxon>
        <taxon>Agaricomycotina</taxon>
        <taxon>Agaricomycetes</taxon>
        <taxon>Agaricomycetidae</taxon>
        <taxon>Agaricales</taxon>
        <taxon>Marasmiineae</taxon>
        <taxon>Mycenaceae</taxon>
        <taxon>Mycena</taxon>
    </lineage>
</organism>